<comment type="caution">
    <text evidence="4">The sequence shown here is derived from an EMBL/GenBank/DDBJ whole genome shotgun (WGS) entry which is preliminary data.</text>
</comment>
<comment type="similarity">
    <text evidence="1">Belongs to the short-chain dehydrogenases/reductases (SDR) family.</text>
</comment>
<name>A0A438NG44_EXOME</name>
<keyword evidence="3" id="KW-0560">Oxidoreductase</keyword>
<dbReference type="GO" id="GO:0005737">
    <property type="term" value="C:cytoplasm"/>
    <property type="evidence" value="ECO:0007669"/>
    <property type="project" value="TreeGrafter"/>
</dbReference>
<dbReference type="PRINTS" id="PR00081">
    <property type="entry name" value="GDHRDH"/>
</dbReference>
<dbReference type="Pfam" id="PF00106">
    <property type="entry name" value="adh_short"/>
    <property type="match status" value="1"/>
</dbReference>
<dbReference type="AlphaFoldDB" id="A0A438NG44"/>
<dbReference type="InterPro" id="IPR020904">
    <property type="entry name" value="Sc_DH/Rdtase_CS"/>
</dbReference>
<gene>
    <name evidence="4" type="ORF">B0A52_01829</name>
</gene>
<dbReference type="InterPro" id="IPR002347">
    <property type="entry name" value="SDR_fam"/>
</dbReference>
<sequence length="282" mass="30764">MTQEYAYLTGGASGIGLEVARMLVKNNIKVFIADRDLDGAQKVVDELNQSGPVAKAAHVDVADWDSQVKAFSQAVAEFGRLDYVHAIAGVGEKVFVPNDPSLKEYVKPNLTTIDVDLNGVLYTAALAIQQFRRQEPGQNGFRGKIVAVSSICGFYAVPTVPIYTAAKHGVVGFVRSYGKYLPSEKITLNSINPNVVRTNISNPAFYDKLEGTNLLTPVSSVVDAFERLLGANDASGECYEVGPHWEKDGPVTKSAPEYLDEETKQTMELVYQRALPLHLPQK</sequence>
<dbReference type="Proteomes" id="UP000288859">
    <property type="component" value="Unassembled WGS sequence"/>
</dbReference>
<dbReference type="PANTHER" id="PTHR44229">
    <property type="entry name" value="15-HYDROXYPROSTAGLANDIN DEHYDROGENASE [NAD(+)]"/>
    <property type="match status" value="1"/>
</dbReference>
<dbReference type="OrthoDB" id="5371740at2759"/>
<dbReference type="SUPFAM" id="SSF51735">
    <property type="entry name" value="NAD(P)-binding Rossmann-fold domains"/>
    <property type="match status" value="1"/>
</dbReference>
<evidence type="ECO:0000256" key="2">
    <source>
        <dbReference type="ARBA" id="ARBA00022857"/>
    </source>
</evidence>
<evidence type="ECO:0000256" key="1">
    <source>
        <dbReference type="ARBA" id="ARBA00006484"/>
    </source>
</evidence>
<protein>
    <submittedName>
        <fullName evidence="4">Uncharacterized protein</fullName>
    </submittedName>
</protein>
<keyword evidence="2" id="KW-0521">NADP</keyword>
<evidence type="ECO:0000256" key="3">
    <source>
        <dbReference type="ARBA" id="ARBA00023002"/>
    </source>
</evidence>
<dbReference type="EMBL" id="NAJM01000004">
    <property type="protein sequence ID" value="RVX74702.1"/>
    <property type="molecule type" value="Genomic_DNA"/>
</dbReference>
<dbReference type="InterPro" id="IPR036291">
    <property type="entry name" value="NAD(P)-bd_dom_sf"/>
</dbReference>
<dbReference type="PROSITE" id="PS00061">
    <property type="entry name" value="ADH_SHORT"/>
    <property type="match status" value="1"/>
</dbReference>
<dbReference type="Gene3D" id="3.40.50.720">
    <property type="entry name" value="NAD(P)-binding Rossmann-like Domain"/>
    <property type="match status" value="1"/>
</dbReference>
<reference evidence="4 5" key="1">
    <citation type="submission" date="2017-03" db="EMBL/GenBank/DDBJ databases">
        <title>Genomes of endolithic fungi from Antarctica.</title>
        <authorList>
            <person name="Coleine C."/>
            <person name="Masonjones S."/>
            <person name="Stajich J.E."/>
        </authorList>
    </citation>
    <scope>NUCLEOTIDE SEQUENCE [LARGE SCALE GENOMIC DNA]</scope>
    <source>
        <strain evidence="4 5">CCFEE 6314</strain>
    </source>
</reference>
<organism evidence="4 5">
    <name type="scientific">Exophiala mesophila</name>
    <name type="common">Black yeast-like fungus</name>
    <dbReference type="NCBI Taxonomy" id="212818"/>
    <lineage>
        <taxon>Eukaryota</taxon>
        <taxon>Fungi</taxon>
        <taxon>Dikarya</taxon>
        <taxon>Ascomycota</taxon>
        <taxon>Pezizomycotina</taxon>
        <taxon>Eurotiomycetes</taxon>
        <taxon>Chaetothyriomycetidae</taxon>
        <taxon>Chaetothyriales</taxon>
        <taxon>Herpotrichiellaceae</taxon>
        <taxon>Exophiala</taxon>
    </lineage>
</organism>
<evidence type="ECO:0000313" key="4">
    <source>
        <dbReference type="EMBL" id="RVX74702.1"/>
    </source>
</evidence>
<dbReference type="GO" id="GO:0016616">
    <property type="term" value="F:oxidoreductase activity, acting on the CH-OH group of donors, NAD or NADP as acceptor"/>
    <property type="evidence" value="ECO:0007669"/>
    <property type="project" value="TreeGrafter"/>
</dbReference>
<accession>A0A438NG44</accession>
<evidence type="ECO:0000313" key="5">
    <source>
        <dbReference type="Proteomes" id="UP000288859"/>
    </source>
</evidence>
<dbReference type="PANTHER" id="PTHR44229:SF4">
    <property type="entry name" value="15-HYDROXYPROSTAGLANDIN DEHYDROGENASE [NAD(+)]"/>
    <property type="match status" value="1"/>
</dbReference>
<proteinExistence type="inferred from homology"/>